<dbReference type="GO" id="GO:0005615">
    <property type="term" value="C:extracellular space"/>
    <property type="evidence" value="ECO:0007669"/>
    <property type="project" value="UniProtKB-KW"/>
</dbReference>
<dbReference type="FunFam" id="2.40.50.40:FF:000002">
    <property type="entry name" value="C-C motif chemokine"/>
    <property type="match status" value="1"/>
</dbReference>
<dbReference type="GO" id="GO:0006954">
    <property type="term" value="P:inflammatory response"/>
    <property type="evidence" value="ECO:0007669"/>
    <property type="project" value="TreeGrafter"/>
</dbReference>
<dbReference type="GO" id="GO:0030335">
    <property type="term" value="P:positive regulation of cell migration"/>
    <property type="evidence" value="ECO:0007669"/>
    <property type="project" value="TreeGrafter"/>
</dbReference>
<evidence type="ECO:0000256" key="2">
    <source>
        <dbReference type="ARBA" id="ARBA00022500"/>
    </source>
</evidence>
<dbReference type="SMART" id="SM00199">
    <property type="entry name" value="SCY"/>
    <property type="match status" value="1"/>
</dbReference>
<dbReference type="Pfam" id="PF00048">
    <property type="entry name" value="IL8"/>
    <property type="match status" value="1"/>
</dbReference>
<dbReference type="OrthoDB" id="8934837at2759"/>
<dbReference type="PRINTS" id="PR00436">
    <property type="entry name" value="INTERLEUKIN8"/>
</dbReference>
<dbReference type="PANTHER" id="PTHR12015">
    <property type="entry name" value="SMALL INDUCIBLE CYTOKINE A"/>
    <property type="match status" value="1"/>
</dbReference>
<comment type="caution">
    <text evidence="7">The sequence shown here is derived from an EMBL/GenBank/DDBJ whole genome shotgun (WGS) entry which is preliminary data.</text>
</comment>
<evidence type="ECO:0000256" key="5">
    <source>
        <dbReference type="SAM" id="SignalP"/>
    </source>
</evidence>
<feature type="chain" id="PRO_5029857554" evidence="5">
    <location>
        <begin position="23"/>
        <end position="101"/>
    </location>
</feature>
<feature type="signal peptide" evidence="5">
    <location>
        <begin position="1"/>
        <end position="22"/>
    </location>
</feature>
<dbReference type="InterPro" id="IPR039809">
    <property type="entry name" value="Chemokine_b/g/d"/>
</dbReference>
<evidence type="ECO:0000256" key="3">
    <source>
        <dbReference type="ARBA" id="ARBA00022514"/>
    </source>
</evidence>
<dbReference type="EMBL" id="VXAX01004329">
    <property type="protein sequence ID" value="NXL76471.1"/>
    <property type="molecule type" value="Genomic_DNA"/>
</dbReference>
<comment type="similarity">
    <text evidence="1">Belongs to the intercrine beta (chemokine CC) family.</text>
</comment>
<evidence type="ECO:0000256" key="4">
    <source>
        <dbReference type="ARBA" id="ARBA00022729"/>
    </source>
</evidence>
<dbReference type="Proteomes" id="UP000558164">
    <property type="component" value="Unassembled WGS sequence"/>
</dbReference>
<dbReference type="Gene3D" id="2.40.50.40">
    <property type="match status" value="1"/>
</dbReference>
<keyword evidence="8" id="KW-1185">Reference proteome</keyword>
<dbReference type="GO" id="GO:0048020">
    <property type="term" value="F:CCR chemokine receptor binding"/>
    <property type="evidence" value="ECO:0007669"/>
    <property type="project" value="TreeGrafter"/>
</dbReference>
<keyword evidence="3" id="KW-0202">Cytokine</keyword>
<dbReference type="PANTHER" id="PTHR12015:SF103">
    <property type="entry name" value="C-C MOTIF CHEMOKINE 4-RELATED"/>
    <property type="match status" value="1"/>
</dbReference>
<protein>
    <submittedName>
        <fullName evidence="7">CCL3 protein</fullName>
    </submittedName>
</protein>
<keyword evidence="2" id="KW-0145">Chemotaxis</keyword>
<dbReference type="GO" id="GO:0008009">
    <property type="term" value="F:chemokine activity"/>
    <property type="evidence" value="ECO:0007669"/>
    <property type="project" value="InterPro"/>
</dbReference>
<name>A0A7L0VBU1_9PASE</name>
<dbReference type="SUPFAM" id="SSF54117">
    <property type="entry name" value="Interleukin 8-like chemokines"/>
    <property type="match status" value="1"/>
</dbReference>
<organism evidence="7 8">
    <name type="scientific">Leptocoma aspasia</name>
    <dbReference type="NCBI Taxonomy" id="2585812"/>
    <lineage>
        <taxon>Eukaryota</taxon>
        <taxon>Metazoa</taxon>
        <taxon>Chordata</taxon>
        <taxon>Craniata</taxon>
        <taxon>Vertebrata</taxon>
        <taxon>Euteleostomi</taxon>
        <taxon>Archelosauria</taxon>
        <taxon>Archosauria</taxon>
        <taxon>Dinosauria</taxon>
        <taxon>Saurischia</taxon>
        <taxon>Theropoda</taxon>
        <taxon>Coelurosauria</taxon>
        <taxon>Aves</taxon>
        <taxon>Neognathae</taxon>
        <taxon>Neoaves</taxon>
        <taxon>Telluraves</taxon>
        <taxon>Australaves</taxon>
        <taxon>Passeriformes</taxon>
        <taxon>Passeroidea</taxon>
        <taxon>Nectariniidae</taxon>
        <taxon>Leptocoma</taxon>
    </lineage>
</organism>
<proteinExistence type="inferred from homology"/>
<feature type="non-terminal residue" evidence="7">
    <location>
        <position position="101"/>
    </location>
</feature>
<dbReference type="InterPro" id="IPR001811">
    <property type="entry name" value="Chemokine_IL8-like_dom"/>
</dbReference>
<evidence type="ECO:0000256" key="1">
    <source>
        <dbReference type="ARBA" id="ARBA00010868"/>
    </source>
</evidence>
<evidence type="ECO:0000313" key="8">
    <source>
        <dbReference type="Proteomes" id="UP000558164"/>
    </source>
</evidence>
<dbReference type="GO" id="GO:0048245">
    <property type="term" value="P:eosinophil chemotaxis"/>
    <property type="evidence" value="ECO:0007669"/>
    <property type="project" value="TreeGrafter"/>
</dbReference>
<accession>A0A7L0VBU1</accession>
<dbReference type="AlphaFoldDB" id="A0A7L0VBU1"/>
<reference evidence="7 8" key="1">
    <citation type="submission" date="2019-09" db="EMBL/GenBank/DDBJ databases">
        <title>Bird 10,000 Genomes (B10K) Project - Family phase.</title>
        <authorList>
            <person name="Zhang G."/>
        </authorList>
    </citation>
    <scope>NUCLEOTIDE SEQUENCE [LARGE SCALE GENOMIC DNA]</scope>
    <source>
        <strain evidence="7">B10K-DU-001-35</strain>
        <tissue evidence="7">Muscle</tissue>
    </source>
</reference>
<gene>
    <name evidence="7" type="primary">Ccl3</name>
    <name evidence="7" type="ORF">LEPASP_R00447</name>
</gene>
<sequence>MRVLAAALALLLLVAICSLAEADLRVSRHAALSRNDISTVCCFSYFPRPIPRSMIHSAYRSSPRCTKEAVVLVTRKGKQICADPKAPWVQKYLENMELLEQ</sequence>
<dbReference type="GO" id="GO:0061844">
    <property type="term" value="P:antimicrobial humoral immune response mediated by antimicrobial peptide"/>
    <property type="evidence" value="ECO:0007669"/>
    <property type="project" value="TreeGrafter"/>
</dbReference>
<feature type="domain" description="Chemokine interleukin-8-like" evidence="6">
    <location>
        <begin position="38"/>
        <end position="96"/>
    </location>
</feature>
<dbReference type="InterPro" id="IPR036048">
    <property type="entry name" value="Interleukin_8-like_sf"/>
</dbReference>
<evidence type="ECO:0000259" key="6">
    <source>
        <dbReference type="SMART" id="SM00199"/>
    </source>
</evidence>
<evidence type="ECO:0000313" key="7">
    <source>
        <dbReference type="EMBL" id="NXL76471.1"/>
    </source>
</evidence>
<dbReference type="CDD" id="cd00272">
    <property type="entry name" value="Chemokine_CC"/>
    <property type="match status" value="1"/>
</dbReference>
<feature type="non-terminal residue" evidence="7">
    <location>
        <position position="1"/>
    </location>
</feature>
<keyword evidence="4 5" id="KW-0732">Signal</keyword>
<dbReference type="GO" id="GO:0070098">
    <property type="term" value="P:chemokine-mediated signaling pathway"/>
    <property type="evidence" value="ECO:0007669"/>
    <property type="project" value="TreeGrafter"/>
</dbReference>